<keyword evidence="6" id="KW-1185">Reference proteome</keyword>
<reference evidence="7" key="1">
    <citation type="submission" date="2025-08" db="UniProtKB">
        <authorList>
            <consortium name="RefSeq"/>
        </authorList>
    </citation>
    <scope>IDENTIFICATION</scope>
</reference>
<dbReference type="InParanoid" id="A0A6P7X8C7"/>
<keyword evidence="2 4" id="KW-0863">Zinc-finger</keyword>
<evidence type="ECO:0000256" key="3">
    <source>
        <dbReference type="ARBA" id="ARBA00022833"/>
    </source>
</evidence>
<evidence type="ECO:0000256" key="2">
    <source>
        <dbReference type="ARBA" id="ARBA00022771"/>
    </source>
</evidence>
<evidence type="ECO:0000256" key="1">
    <source>
        <dbReference type="ARBA" id="ARBA00022723"/>
    </source>
</evidence>
<dbReference type="InterPro" id="IPR002893">
    <property type="entry name" value="Znf_MYND"/>
</dbReference>
<sequence length="361" mass="41151">MAAGGRVELGFVEEAPAWRLLSRYFPSKVGGRPAWLGQARLPVPEELRCGCCQQPCAFLLQVYAPVSGRTDCFHRTLFLFCCRNPVCYSPSDNRCFRVFRNQLPRKNDTYSYDPPPEEPPLEGPTCVDLQLQSGVPLCRVCGCLGPKTCARCHKAHYCSKDHQVLDWKAGHKQYCSIQSDHSDVALPDHKFLFPEYEIVIEPEEVEYKEEMQEDVDSSVNTKTCTDATAAAVSGMQLECLNEEELEAMAKHETKEDKVFEEFKKRIALEPEQILRYCAGGDPIWISSEKVPQEKEILNCPCGAKRIFEFQVMPQLLNYLKADSLDESIDWGTLVAYTCSEHCSCENKYTEEFMWKQDFLCT</sequence>
<dbReference type="PROSITE" id="PS50865">
    <property type="entry name" value="ZF_MYND_2"/>
    <property type="match status" value="1"/>
</dbReference>
<keyword evidence="3" id="KW-0862">Zinc</keyword>
<dbReference type="OrthoDB" id="443682at2759"/>
<accession>A0A6P7X8C7</accession>
<dbReference type="GO" id="GO:0005634">
    <property type="term" value="C:nucleus"/>
    <property type="evidence" value="ECO:0007669"/>
    <property type="project" value="TreeGrafter"/>
</dbReference>
<evidence type="ECO:0000256" key="4">
    <source>
        <dbReference type="PROSITE-ProRule" id="PRU00134"/>
    </source>
</evidence>
<proteinExistence type="predicted"/>
<dbReference type="Pfam" id="PF04194">
    <property type="entry name" value="PDCD2_C"/>
    <property type="match status" value="1"/>
</dbReference>
<evidence type="ECO:0000259" key="5">
    <source>
        <dbReference type="PROSITE" id="PS50865"/>
    </source>
</evidence>
<dbReference type="PANTHER" id="PTHR12298:SF4">
    <property type="entry name" value="PROGRAMMED CELL DEATH PROTEIN 2"/>
    <property type="match status" value="1"/>
</dbReference>
<dbReference type="KEGG" id="muo:115465468"/>
<dbReference type="FunCoup" id="A0A6P7X8C7">
    <property type="interactions" value="2780"/>
</dbReference>
<name>A0A6P7X8C7_9AMPH</name>
<dbReference type="Proteomes" id="UP000515156">
    <property type="component" value="Chromosome 3"/>
</dbReference>
<dbReference type="PANTHER" id="PTHR12298">
    <property type="entry name" value="PCDC2 PROGRAMMED CELL DEATH PROTEIN 2 -RELATED"/>
    <property type="match status" value="1"/>
</dbReference>
<evidence type="ECO:0000313" key="7">
    <source>
        <dbReference type="RefSeq" id="XP_030051812.1"/>
    </source>
</evidence>
<dbReference type="AlphaFoldDB" id="A0A6P7X8C7"/>
<gene>
    <name evidence="7" type="primary">PDCD2</name>
</gene>
<feature type="domain" description="MYND-type" evidence="5">
    <location>
        <begin position="138"/>
        <end position="175"/>
    </location>
</feature>
<organism evidence="6 7">
    <name type="scientific">Microcaecilia unicolor</name>
    <dbReference type="NCBI Taxonomy" id="1415580"/>
    <lineage>
        <taxon>Eukaryota</taxon>
        <taxon>Metazoa</taxon>
        <taxon>Chordata</taxon>
        <taxon>Craniata</taxon>
        <taxon>Vertebrata</taxon>
        <taxon>Euteleostomi</taxon>
        <taxon>Amphibia</taxon>
        <taxon>Gymnophiona</taxon>
        <taxon>Siphonopidae</taxon>
        <taxon>Microcaecilia</taxon>
    </lineage>
</organism>
<dbReference type="Pfam" id="PF01753">
    <property type="entry name" value="zf-MYND"/>
    <property type="match status" value="1"/>
</dbReference>
<dbReference type="SUPFAM" id="SSF144232">
    <property type="entry name" value="HIT/MYND zinc finger-like"/>
    <property type="match status" value="1"/>
</dbReference>
<dbReference type="RefSeq" id="XP_030051812.1">
    <property type="nucleotide sequence ID" value="XM_030195952.1"/>
</dbReference>
<dbReference type="GO" id="GO:0005737">
    <property type="term" value="C:cytoplasm"/>
    <property type="evidence" value="ECO:0007669"/>
    <property type="project" value="InterPro"/>
</dbReference>
<dbReference type="InterPro" id="IPR007320">
    <property type="entry name" value="PDCD2_C"/>
</dbReference>
<dbReference type="PROSITE" id="PS01360">
    <property type="entry name" value="ZF_MYND_1"/>
    <property type="match status" value="1"/>
</dbReference>
<dbReference type="GO" id="GO:0008270">
    <property type="term" value="F:zinc ion binding"/>
    <property type="evidence" value="ECO:0007669"/>
    <property type="project" value="UniProtKB-KW"/>
</dbReference>
<keyword evidence="1" id="KW-0479">Metal-binding</keyword>
<protein>
    <submittedName>
        <fullName evidence="7">Programmed cell death protein 2</fullName>
    </submittedName>
</protein>
<dbReference type="Gene3D" id="6.10.140.2220">
    <property type="match status" value="1"/>
</dbReference>
<dbReference type="GeneID" id="115465468"/>
<evidence type="ECO:0000313" key="6">
    <source>
        <dbReference type="Proteomes" id="UP000515156"/>
    </source>
</evidence>
<dbReference type="CTD" id="5134"/>